<keyword evidence="1" id="KW-0812">Transmembrane</keyword>
<accession>A0A6P5TPE8</accession>
<dbReference type="AlphaFoldDB" id="A0A6P5TPE8"/>
<evidence type="ECO:0000256" key="1">
    <source>
        <dbReference type="SAM" id="Phobius"/>
    </source>
</evidence>
<dbReference type="KEGG" id="pavi:110769302"/>
<feature type="transmembrane region" description="Helical" evidence="1">
    <location>
        <begin position="12"/>
        <end position="30"/>
    </location>
</feature>
<dbReference type="Proteomes" id="UP000515124">
    <property type="component" value="Unplaced"/>
</dbReference>
<keyword evidence="2" id="KW-1185">Reference proteome</keyword>
<dbReference type="Gene3D" id="1.20.1250.20">
    <property type="entry name" value="MFS general substrate transporter like domains"/>
    <property type="match status" value="1"/>
</dbReference>
<feature type="transmembrane region" description="Helical" evidence="1">
    <location>
        <begin position="70"/>
        <end position="90"/>
    </location>
</feature>
<organism evidence="2 3">
    <name type="scientific">Prunus avium</name>
    <name type="common">Cherry</name>
    <name type="synonym">Cerasus avium</name>
    <dbReference type="NCBI Taxonomy" id="42229"/>
    <lineage>
        <taxon>Eukaryota</taxon>
        <taxon>Viridiplantae</taxon>
        <taxon>Streptophyta</taxon>
        <taxon>Embryophyta</taxon>
        <taxon>Tracheophyta</taxon>
        <taxon>Spermatophyta</taxon>
        <taxon>Magnoliopsida</taxon>
        <taxon>eudicotyledons</taxon>
        <taxon>Gunneridae</taxon>
        <taxon>Pentapetalae</taxon>
        <taxon>rosids</taxon>
        <taxon>fabids</taxon>
        <taxon>Rosales</taxon>
        <taxon>Rosaceae</taxon>
        <taxon>Amygdaloideae</taxon>
        <taxon>Amygdaleae</taxon>
        <taxon>Prunus</taxon>
    </lineage>
</organism>
<evidence type="ECO:0000313" key="2">
    <source>
        <dbReference type="Proteomes" id="UP000515124"/>
    </source>
</evidence>
<keyword evidence="1" id="KW-0472">Membrane</keyword>
<dbReference type="GeneID" id="110769302"/>
<dbReference type="InterPro" id="IPR036259">
    <property type="entry name" value="MFS_trans_sf"/>
</dbReference>
<evidence type="ECO:0000313" key="3">
    <source>
        <dbReference type="RefSeq" id="XP_021828945.1"/>
    </source>
</evidence>
<protein>
    <submittedName>
        <fullName evidence="3">Uncharacterized protein LOC110769302</fullName>
    </submittedName>
</protein>
<keyword evidence="1" id="KW-1133">Transmembrane helix</keyword>
<proteinExistence type="predicted"/>
<gene>
    <name evidence="3" type="primary">LOC110769302</name>
</gene>
<feature type="transmembrane region" description="Helical" evidence="1">
    <location>
        <begin position="42"/>
        <end position="64"/>
    </location>
</feature>
<dbReference type="RefSeq" id="XP_021828945.1">
    <property type="nucleotide sequence ID" value="XM_021973253.1"/>
</dbReference>
<reference evidence="3" key="1">
    <citation type="submission" date="2025-08" db="UniProtKB">
        <authorList>
            <consortium name="RefSeq"/>
        </authorList>
    </citation>
    <scope>IDENTIFICATION</scope>
</reference>
<sequence length="122" mass="13182">MAPSLLKASVVVVPNLLTTYIMSIMATYLTDVWELSITHAAAIVNLYSGMVGIIPVGLIFIVYMTGFTGSYWMILLSRFSFTAGLVLLTLSTPPVLSWATGTCSASEAECIGQVQKITHLYL</sequence>
<name>A0A6P5TPE8_PRUAV</name>